<dbReference type="GO" id="GO:0019632">
    <property type="term" value="P:shikimate metabolic process"/>
    <property type="evidence" value="ECO:0007669"/>
    <property type="project" value="InterPro"/>
</dbReference>
<feature type="binding site" evidence="8">
    <location>
        <position position="221"/>
    </location>
    <ligand>
        <name>shikimate</name>
        <dbReference type="ChEBI" id="CHEBI:36208"/>
    </ligand>
</feature>
<evidence type="ECO:0000259" key="9">
    <source>
        <dbReference type="Pfam" id="PF01488"/>
    </source>
</evidence>
<dbReference type="UniPathway" id="UPA00053">
    <property type="reaction ID" value="UER00087"/>
</dbReference>
<dbReference type="InterPro" id="IPR046346">
    <property type="entry name" value="Aminoacid_DH-like_N_sf"/>
</dbReference>
<evidence type="ECO:0000256" key="3">
    <source>
        <dbReference type="ARBA" id="ARBA00022605"/>
    </source>
</evidence>
<feature type="active site" description="Proton acceptor" evidence="8">
    <location>
        <position position="66"/>
    </location>
</feature>
<comment type="catalytic activity">
    <reaction evidence="7 8">
        <text>shikimate + NADP(+) = 3-dehydroshikimate + NADPH + H(+)</text>
        <dbReference type="Rhea" id="RHEA:17737"/>
        <dbReference type="ChEBI" id="CHEBI:15378"/>
        <dbReference type="ChEBI" id="CHEBI:16630"/>
        <dbReference type="ChEBI" id="CHEBI:36208"/>
        <dbReference type="ChEBI" id="CHEBI:57783"/>
        <dbReference type="ChEBI" id="CHEBI:58349"/>
        <dbReference type="EC" id="1.1.1.25"/>
    </reaction>
</comment>
<dbReference type="Pfam" id="PF18317">
    <property type="entry name" value="SDH_C"/>
    <property type="match status" value="1"/>
</dbReference>
<sequence>MNFHLGLIGYPIGHSLSPWIHNQFLEKTNHNGSYSLVEIEQDEFANKIHELMESDIDGFNVTTPYKQEIIPYLDELDDYAAQIGAVNTVANKDGKWIGYNTDGIGYIYSLKATYPSLFRDKDIRIILLGAGGAARGIFSALSSEGFRYIDIANRSLKKAREIKALGNHITTTEILSLKEAEENLGHYELIIQTTNVGMNEKAQLIDLKNRKDSAIISDIVYQPIMTEFLIQAKELGNSVHCGHSMLLYQAQAAFEIWTHTKVRIGDMEEKLQTILEGKQHADR</sequence>
<dbReference type="InterPro" id="IPR022893">
    <property type="entry name" value="Shikimate_DH_fam"/>
</dbReference>
<evidence type="ECO:0000256" key="8">
    <source>
        <dbReference type="HAMAP-Rule" id="MF_00222"/>
    </source>
</evidence>
<keyword evidence="13" id="KW-1185">Reference proteome</keyword>
<dbReference type="EC" id="1.1.1.25" evidence="2 8"/>
<feature type="binding site" evidence="8">
    <location>
        <position position="62"/>
    </location>
    <ligand>
        <name>shikimate</name>
        <dbReference type="ChEBI" id="CHEBI:36208"/>
    </ligand>
</feature>
<keyword evidence="6 8" id="KW-0057">Aromatic amino acid biosynthesis</keyword>
<accession>A0A6N8FH42</accession>
<feature type="domain" description="Quinate/shikimate 5-dehydrogenase/glutamyl-tRNA reductase" evidence="9">
    <location>
        <begin position="121"/>
        <end position="196"/>
    </location>
</feature>
<dbReference type="Proteomes" id="UP000469125">
    <property type="component" value="Unassembled WGS sequence"/>
</dbReference>
<dbReference type="NCBIfam" id="TIGR00507">
    <property type="entry name" value="aroE"/>
    <property type="match status" value="1"/>
</dbReference>
<feature type="binding site" evidence="8">
    <location>
        <position position="102"/>
    </location>
    <ligand>
        <name>shikimate</name>
        <dbReference type="ChEBI" id="CHEBI:36208"/>
    </ligand>
</feature>
<name>A0A6N8FH42_9BACI</name>
<dbReference type="EMBL" id="WOCA01000001">
    <property type="protein sequence ID" value="MUK87059.1"/>
    <property type="molecule type" value="Genomic_DNA"/>
</dbReference>
<protein>
    <recommendedName>
        <fullName evidence="2 8">Shikimate dehydrogenase (NADP(+))</fullName>
        <shortName evidence="8">SDH</shortName>
        <ecNumber evidence="2 8">1.1.1.25</ecNumber>
    </recommendedName>
</protein>
<evidence type="ECO:0000256" key="6">
    <source>
        <dbReference type="ARBA" id="ARBA00023141"/>
    </source>
</evidence>
<evidence type="ECO:0000313" key="12">
    <source>
        <dbReference type="EMBL" id="MUK87059.1"/>
    </source>
</evidence>
<feature type="binding site" evidence="8">
    <location>
        <position position="242"/>
    </location>
    <ligand>
        <name>NADP(+)</name>
        <dbReference type="ChEBI" id="CHEBI:58349"/>
    </ligand>
</feature>
<comment type="caution">
    <text evidence="12">The sequence shown here is derived from an EMBL/GenBank/DDBJ whole genome shotgun (WGS) entry which is preliminary data.</text>
</comment>
<reference evidence="12 13" key="1">
    <citation type="submission" date="2019-11" db="EMBL/GenBank/DDBJ databases">
        <authorList>
            <person name="Li X."/>
        </authorList>
    </citation>
    <scope>NUCLEOTIDE SEQUENCE [LARGE SCALE GENOMIC DNA]</scope>
    <source>
        <strain evidence="12 13">L9</strain>
    </source>
</reference>
<feature type="domain" description="SDH C-terminal" evidence="11">
    <location>
        <begin position="242"/>
        <end position="272"/>
    </location>
</feature>
<dbReference type="InterPro" id="IPR013708">
    <property type="entry name" value="Shikimate_DH-bd_N"/>
</dbReference>
<comment type="caution">
    <text evidence="8">Lacks conserved residue(s) required for the propagation of feature annotation.</text>
</comment>
<feature type="binding site" evidence="8">
    <location>
        <begin position="15"/>
        <end position="17"/>
    </location>
    <ligand>
        <name>shikimate</name>
        <dbReference type="ChEBI" id="CHEBI:36208"/>
    </ligand>
</feature>
<evidence type="ECO:0000256" key="5">
    <source>
        <dbReference type="ARBA" id="ARBA00023002"/>
    </source>
</evidence>
<dbReference type="PANTHER" id="PTHR21089">
    <property type="entry name" value="SHIKIMATE DEHYDROGENASE"/>
    <property type="match status" value="1"/>
</dbReference>
<evidence type="ECO:0000256" key="2">
    <source>
        <dbReference type="ARBA" id="ARBA00012962"/>
    </source>
</evidence>
<keyword evidence="3 8" id="KW-0028">Amino-acid biosynthesis</keyword>
<dbReference type="GO" id="GO:0009423">
    <property type="term" value="P:chorismate biosynthetic process"/>
    <property type="evidence" value="ECO:0007669"/>
    <property type="project" value="UniProtKB-UniRule"/>
</dbReference>
<comment type="function">
    <text evidence="8">Involved in the biosynthesis of the chorismate, which leads to the biosynthesis of aromatic amino acids. Catalyzes the reversible NADPH linked reduction of 3-dehydroshikimate (DHSA) to yield shikimate (SA).</text>
</comment>
<keyword evidence="5 8" id="KW-0560">Oxidoreductase</keyword>
<dbReference type="GO" id="GO:0050661">
    <property type="term" value="F:NADP binding"/>
    <property type="evidence" value="ECO:0007669"/>
    <property type="project" value="InterPro"/>
</dbReference>
<dbReference type="GO" id="GO:0009073">
    <property type="term" value="P:aromatic amino acid family biosynthetic process"/>
    <property type="evidence" value="ECO:0007669"/>
    <property type="project" value="UniProtKB-KW"/>
</dbReference>
<dbReference type="Pfam" id="PF01488">
    <property type="entry name" value="Shikimate_DH"/>
    <property type="match status" value="1"/>
</dbReference>
<dbReference type="PANTHER" id="PTHR21089:SF1">
    <property type="entry name" value="BIFUNCTIONAL 3-DEHYDROQUINATE DEHYDRATASE_SHIKIMATE DEHYDROGENASE, CHLOROPLASTIC"/>
    <property type="match status" value="1"/>
</dbReference>
<dbReference type="Gene3D" id="3.40.50.720">
    <property type="entry name" value="NAD(P)-binding Rossmann-like Domain"/>
    <property type="match status" value="1"/>
</dbReference>
<dbReference type="Pfam" id="PF08501">
    <property type="entry name" value="Shikimate_dh_N"/>
    <property type="match status" value="1"/>
</dbReference>
<feature type="binding site" evidence="8">
    <location>
        <position position="78"/>
    </location>
    <ligand>
        <name>NADP(+)</name>
        <dbReference type="ChEBI" id="CHEBI:58349"/>
    </ligand>
</feature>
<evidence type="ECO:0000256" key="1">
    <source>
        <dbReference type="ARBA" id="ARBA00004871"/>
    </source>
</evidence>
<dbReference type="InterPro" id="IPR036291">
    <property type="entry name" value="NAD(P)-bd_dom_sf"/>
</dbReference>
<dbReference type="GO" id="GO:0008652">
    <property type="term" value="P:amino acid biosynthetic process"/>
    <property type="evidence" value="ECO:0007669"/>
    <property type="project" value="UniProtKB-KW"/>
</dbReference>
<evidence type="ECO:0000256" key="4">
    <source>
        <dbReference type="ARBA" id="ARBA00022857"/>
    </source>
</evidence>
<comment type="subunit">
    <text evidence="8">Homodimer.</text>
</comment>
<dbReference type="CDD" id="cd01065">
    <property type="entry name" value="NAD_bind_Shikimate_DH"/>
    <property type="match status" value="1"/>
</dbReference>
<feature type="binding site" evidence="8">
    <location>
        <begin position="129"/>
        <end position="133"/>
    </location>
    <ligand>
        <name>NADP(+)</name>
        <dbReference type="ChEBI" id="CHEBI:58349"/>
    </ligand>
</feature>
<comment type="similarity">
    <text evidence="8">Belongs to the shikimate dehydrogenase family.</text>
</comment>
<dbReference type="GO" id="GO:0005829">
    <property type="term" value="C:cytosol"/>
    <property type="evidence" value="ECO:0007669"/>
    <property type="project" value="TreeGrafter"/>
</dbReference>
<dbReference type="InterPro" id="IPR011342">
    <property type="entry name" value="Shikimate_DH"/>
</dbReference>
<evidence type="ECO:0000259" key="10">
    <source>
        <dbReference type="Pfam" id="PF08501"/>
    </source>
</evidence>
<dbReference type="GO" id="GO:0004764">
    <property type="term" value="F:shikimate 3-dehydrogenase (NADP+) activity"/>
    <property type="evidence" value="ECO:0007669"/>
    <property type="project" value="UniProtKB-UniRule"/>
</dbReference>
<feature type="domain" description="Shikimate dehydrogenase substrate binding N-terminal" evidence="10">
    <location>
        <begin position="7"/>
        <end position="89"/>
    </location>
</feature>
<gene>
    <name evidence="8 12" type="primary">aroE</name>
    <name evidence="12" type="ORF">GMD78_01405</name>
</gene>
<proteinExistence type="inferred from homology"/>
<dbReference type="SUPFAM" id="SSF51735">
    <property type="entry name" value="NAD(P)-binding Rossmann-fold domains"/>
    <property type="match status" value="1"/>
</dbReference>
<dbReference type="SUPFAM" id="SSF53223">
    <property type="entry name" value="Aminoacid dehydrogenase-like, N-terminal domain"/>
    <property type="match status" value="1"/>
</dbReference>
<evidence type="ECO:0000256" key="7">
    <source>
        <dbReference type="ARBA" id="ARBA00049442"/>
    </source>
</evidence>
<feature type="binding site" evidence="8">
    <location>
        <position position="219"/>
    </location>
    <ligand>
        <name>NADP(+)</name>
        <dbReference type="ChEBI" id="CHEBI:58349"/>
    </ligand>
</feature>
<dbReference type="AlphaFoldDB" id="A0A6N8FH42"/>
<comment type="pathway">
    <text evidence="1 8">Metabolic intermediate biosynthesis; chorismate biosynthesis; chorismate from D-erythrose 4-phosphate and phosphoenolpyruvate: step 4/7.</text>
</comment>
<dbReference type="HAMAP" id="MF_00222">
    <property type="entry name" value="Shikimate_DH_AroE"/>
    <property type="match status" value="1"/>
</dbReference>
<dbReference type="Gene3D" id="3.40.50.10860">
    <property type="entry name" value="Leucine Dehydrogenase, chain A, domain 1"/>
    <property type="match status" value="1"/>
</dbReference>
<evidence type="ECO:0000313" key="13">
    <source>
        <dbReference type="Proteomes" id="UP000469125"/>
    </source>
</evidence>
<evidence type="ECO:0000259" key="11">
    <source>
        <dbReference type="Pfam" id="PF18317"/>
    </source>
</evidence>
<feature type="binding site" evidence="8">
    <location>
        <position position="249"/>
    </location>
    <ligand>
        <name>shikimate</name>
        <dbReference type="ChEBI" id="CHEBI:36208"/>
    </ligand>
</feature>
<dbReference type="RefSeq" id="WP_155666414.1">
    <property type="nucleotide sequence ID" value="NZ_WOCA01000001.1"/>
</dbReference>
<dbReference type="InterPro" id="IPR041121">
    <property type="entry name" value="SDH_C"/>
</dbReference>
<feature type="binding site" evidence="8">
    <location>
        <position position="87"/>
    </location>
    <ligand>
        <name>shikimate</name>
        <dbReference type="ChEBI" id="CHEBI:36208"/>
    </ligand>
</feature>
<organism evidence="12 13">
    <name type="scientific">Ornithinibacillus caprae</name>
    <dbReference type="NCBI Taxonomy" id="2678566"/>
    <lineage>
        <taxon>Bacteria</taxon>
        <taxon>Bacillati</taxon>
        <taxon>Bacillota</taxon>
        <taxon>Bacilli</taxon>
        <taxon>Bacillales</taxon>
        <taxon>Bacillaceae</taxon>
        <taxon>Ornithinibacillus</taxon>
    </lineage>
</organism>
<dbReference type="InterPro" id="IPR006151">
    <property type="entry name" value="Shikm_DH/Glu-tRNA_Rdtase"/>
</dbReference>
<keyword evidence="4 8" id="KW-0521">NADP</keyword>